<dbReference type="EMBL" id="JACCCC010000001">
    <property type="protein sequence ID" value="NYE46133.1"/>
    <property type="molecule type" value="Genomic_DNA"/>
</dbReference>
<comment type="caution">
    <text evidence="1">The sequence shown here is derived from an EMBL/GenBank/DDBJ whole genome shotgun (WGS) entry which is preliminary data.</text>
</comment>
<evidence type="ECO:0000313" key="1">
    <source>
        <dbReference type="EMBL" id="NYE46133.1"/>
    </source>
</evidence>
<accession>A0A852TTQ6</accession>
<dbReference type="RefSeq" id="WP_179642286.1">
    <property type="nucleotide sequence ID" value="NZ_BAAAYY010000051.1"/>
</dbReference>
<reference evidence="1 2" key="1">
    <citation type="submission" date="2020-07" db="EMBL/GenBank/DDBJ databases">
        <title>Sequencing the genomes of 1000 actinobacteria strains.</title>
        <authorList>
            <person name="Klenk H.-P."/>
        </authorList>
    </citation>
    <scope>NUCLEOTIDE SEQUENCE [LARGE SCALE GENOMIC DNA]</scope>
    <source>
        <strain evidence="1 2">CXB654</strain>
    </source>
</reference>
<sequence length="226" mass="25242">MSYNVHHGQADHVHAQLMRDPFPAVAPHLRLMVVDDPYMMGQRPLAYSVSSRCTAALCVKQSRTEAVFLGQDHAHAWGVGKQDIWFAALQNMAYEPVEVTPNESTADVPLYTLYGKDWAGSAHIMRLGDVLPGPAPFGAVAMLPGVNSILFAPLLSKRSLRILPMMWLVYKRFSSEDRAVTDHLLWWRGGRLSAMDAMDSEQVDGKSGIHLIESPEFQRMKDELPD</sequence>
<name>A0A852TTQ6_9ACTN</name>
<proteinExistence type="predicted"/>
<evidence type="ECO:0000313" key="2">
    <source>
        <dbReference type="Proteomes" id="UP000589036"/>
    </source>
</evidence>
<gene>
    <name evidence="1" type="ORF">HDA32_001253</name>
</gene>
<keyword evidence="2" id="KW-1185">Reference proteome</keyword>
<dbReference type="Proteomes" id="UP000589036">
    <property type="component" value="Unassembled WGS sequence"/>
</dbReference>
<dbReference type="AlphaFoldDB" id="A0A852TTQ6"/>
<organism evidence="1 2">
    <name type="scientific">Spinactinospora alkalitolerans</name>
    <dbReference type="NCBI Taxonomy" id="687207"/>
    <lineage>
        <taxon>Bacteria</taxon>
        <taxon>Bacillati</taxon>
        <taxon>Actinomycetota</taxon>
        <taxon>Actinomycetes</taxon>
        <taxon>Streptosporangiales</taxon>
        <taxon>Nocardiopsidaceae</taxon>
        <taxon>Spinactinospora</taxon>
    </lineage>
</organism>
<protein>
    <submittedName>
        <fullName evidence="1">Uncharacterized protein</fullName>
    </submittedName>
</protein>